<dbReference type="AlphaFoldDB" id="A0A6J7FYQ1"/>
<dbReference type="EMBL" id="CAFBLX010000180">
    <property type="protein sequence ID" value="CAB4900757.1"/>
    <property type="molecule type" value="Genomic_DNA"/>
</dbReference>
<protein>
    <submittedName>
        <fullName evidence="1">Unannotated protein</fullName>
    </submittedName>
</protein>
<reference evidence="1" key="1">
    <citation type="submission" date="2020-05" db="EMBL/GenBank/DDBJ databases">
        <authorList>
            <person name="Chiriac C."/>
            <person name="Salcher M."/>
            <person name="Ghai R."/>
            <person name="Kavagutti S V."/>
        </authorList>
    </citation>
    <scope>NUCLEOTIDE SEQUENCE</scope>
</reference>
<proteinExistence type="predicted"/>
<accession>A0A6J7FYQ1</accession>
<organism evidence="1">
    <name type="scientific">freshwater metagenome</name>
    <dbReference type="NCBI Taxonomy" id="449393"/>
    <lineage>
        <taxon>unclassified sequences</taxon>
        <taxon>metagenomes</taxon>
        <taxon>ecological metagenomes</taxon>
    </lineage>
</organism>
<sequence>MTSAKQPAGADEVDLLAAAVRAVPGVAALHPGMFGEVGTYLPGRRVPGIRTVGDVTEVHVSIVFDASVRDTAVRVRSVVSALTGGTVDVTVEDVVPGSTAEPVDSGPARERP</sequence>
<evidence type="ECO:0000313" key="1">
    <source>
        <dbReference type="EMBL" id="CAB4900757.1"/>
    </source>
</evidence>
<gene>
    <name evidence="1" type="ORF">UFOPK3472_02441</name>
</gene>
<name>A0A6J7FYQ1_9ZZZZ</name>